<reference evidence="4" key="1">
    <citation type="submission" date="2016-06" db="UniProtKB">
        <authorList>
            <consortium name="WormBaseParasite"/>
        </authorList>
    </citation>
    <scope>IDENTIFICATION</scope>
</reference>
<dbReference type="Proteomes" id="UP000271098">
    <property type="component" value="Unassembled WGS sequence"/>
</dbReference>
<dbReference type="EMBL" id="UYRT01079210">
    <property type="protein sequence ID" value="VDN20232.1"/>
    <property type="molecule type" value="Genomic_DNA"/>
</dbReference>
<organism evidence="4">
    <name type="scientific">Gongylonema pulchrum</name>
    <dbReference type="NCBI Taxonomy" id="637853"/>
    <lineage>
        <taxon>Eukaryota</taxon>
        <taxon>Metazoa</taxon>
        <taxon>Ecdysozoa</taxon>
        <taxon>Nematoda</taxon>
        <taxon>Chromadorea</taxon>
        <taxon>Rhabditida</taxon>
        <taxon>Spirurina</taxon>
        <taxon>Spiruromorpha</taxon>
        <taxon>Spiruroidea</taxon>
        <taxon>Gongylonematidae</taxon>
        <taxon>Gongylonema</taxon>
    </lineage>
</organism>
<keyword evidence="3" id="KW-1185">Reference proteome</keyword>
<evidence type="ECO:0000313" key="2">
    <source>
        <dbReference type="EMBL" id="VDN20232.1"/>
    </source>
</evidence>
<reference evidence="2 3" key="2">
    <citation type="submission" date="2018-11" db="EMBL/GenBank/DDBJ databases">
        <authorList>
            <consortium name="Pathogen Informatics"/>
        </authorList>
    </citation>
    <scope>NUCLEOTIDE SEQUENCE [LARGE SCALE GENOMIC DNA]</scope>
</reference>
<protein>
    <submittedName>
        <fullName evidence="2 4">Uncharacterized protein</fullName>
    </submittedName>
</protein>
<feature type="region of interest" description="Disordered" evidence="1">
    <location>
        <begin position="55"/>
        <end position="82"/>
    </location>
</feature>
<accession>A0A183DUB4</accession>
<evidence type="ECO:0000313" key="4">
    <source>
        <dbReference type="WBParaSite" id="GPUH_0001231901-mRNA-1"/>
    </source>
</evidence>
<evidence type="ECO:0000313" key="3">
    <source>
        <dbReference type="Proteomes" id="UP000271098"/>
    </source>
</evidence>
<proteinExistence type="predicted"/>
<gene>
    <name evidence="2" type="ORF">GPUH_LOCUS12305</name>
</gene>
<sequence length="82" mass="8974">MYYVSCSQPFALQDRWASANFDGCREELASAMDDIACAAAASRLLERTSVISPYRKSNGADGDMKGTDESARDNRDNDIVVC</sequence>
<feature type="compositionally biased region" description="Basic and acidic residues" evidence="1">
    <location>
        <begin position="62"/>
        <end position="82"/>
    </location>
</feature>
<dbReference type="AlphaFoldDB" id="A0A183DUB4"/>
<dbReference type="WBParaSite" id="GPUH_0001231901-mRNA-1">
    <property type="protein sequence ID" value="GPUH_0001231901-mRNA-1"/>
    <property type="gene ID" value="GPUH_0001231901"/>
</dbReference>
<evidence type="ECO:0000256" key="1">
    <source>
        <dbReference type="SAM" id="MobiDB-lite"/>
    </source>
</evidence>
<name>A0A183DUB4_9BILA</name>